<dbReference type="AlphaFoldDB" id="A0A2G8RRC9"/>
<dbReference type="CDD" id="cd02440">
    <property type="entry name" value="AdoMet_MTases"/>
    <property type="match status" value="1"/>
</dbReference>
<protein>
    <recommendedName>
        <fullName evidence="4">Methyltransferase type 11 domain-containing protein</fullName>
    </recommendedName>
</protein>
<dbReference type="Gene3D" id="3.40.50.150">
    <property type="entry name" value="Vaccinia Virus protein VP39"/>
    <property type="match status" value="1"/>
</dbReference>
<evidence type="ECO:0000256" key="1">
    <source>
        <dbReference type="ARBA" id="ARBA00008361"/>
    </source>
</evidence>
<dbReference type="GO" id="GO:0032259">
    <property type="term" value="P:methylation"/>
    <property type="evidence" value="ECO:0007669"/>
    <property type="project" value="UniProtKB-KW"/>
</dbReference>
<accession>A0A2G8RRC9</accession>
<dbReference type="OrthoDB" id="66144at2759"/>
<dbReference type="PANTHER" id="PTHR44942">
    <property type="entry name" value="METHYLTRANSF_11 DOMAIN-CONTAINING PROTEIN"/>
    <property type="match status" value="1"/>
</dbReference>
<gene>
    <name evidence="5" type="ORF">GSI_13813</name>
</gene>
<name>A0A2G8RRC9_9APHY</name>
<organism evidence="5 6">
    <name type="scientific">Ganoderma sinense ZZ0214-1</name>
    <dbReference type="NCBI Taxonomy" id="1077348"/>
    <lineage>
        <taxon>Eukaryota</taxon>
        <taxon>Fungi</taxon>
        <taxon>Dikarya</taxon>
        <taxon>Basidiomycota</taxon>
        <taxon>Agaricomycotina</taxon>
        <taxon>Agaricomycetes</taxon>
        <taxon>Polyporales</taxon>
        <taxon>Polyporaceae</taxon>
        <taxon>Ganoderma</taxon>
    </lineage>
</organism>
<dbReference type="EMBL" id="AYKW01000067">
    <property type="protein sequence ID" value="PIL24062.1"/>
    <property type="molecule type" value="Genomic_DNA"/>
</dbReference>
<comment type="caution">
    <text evidence="5">The sequence shown here is derived from an EMBL/GenBank/DDBJ whole genome shotgun (WGS) entry which is preliminary data.</text>
</comment>
<evidence type="ECO:0000313" key="6">
    <source>
        <dbReference type="Proteomes" id="UP000230002"/>
    </source>
</evidence>
<dbReference type="InterPro" id="IPR013216">
    <property type="entry name" value="Methyltransf_11"/>
</dbReference>
<keyword evidence="2" id="KW-0489">Methyltransferase</keyword>
<keyword evidence="3" id="KW-0808">Transferase</keyword>
<dbReference type="GO" id="GO:0008757">
    <property type="term" value="F:S-adenosylmethionine-dependent methyltransferase activity"/>
    <property type="evidence" value="ECO:0007669"/>
    <property type="project" value="InterPro"/>
</dbReference>
<dbReference type="Pfam" id="PF08241">
    <property type="entry name" value="Methyltransf_11"/>
    <property type="match status" value="1"/>
</dbReference>
<comment type="similarity">
    <text evidence="1">Belongs to the methyltransferase superfamily.</text>
</comment>
<dbReference type="InterPro" id="IPR029063">
    <property type="entry name" value="SAM-dependent_MTases_sf"/>
</dbReference>
<evidence type="ECO:0000259" key="4">
    <source>
        <dbReference type="Pfam" id="PF08241"/>
    </source>
</evidence>
<keyword evidence="6" id="KW-1185">Reference proteome</keyword>
<feature type="domain" description="Methyltransferase type 11" evidence="4">
    <location>
        <begin position="49"/>
        <end position="147"/>
    </location>
</feature>
<dbReference type="Proteomes" id="UP000230002">
    <property type="component" value="Unassembled WGS sequence"/>
</dbReference>
<dbReference type="InterPro" id="IPR051052">
    <property type="entry name" value="Diverse_substrate_MTase"/>
</dbReference>
<evidence type="ECO:0000313" key="5">
    <source>
        <dbReference type="EMBL" id="PIL24062.1"/>
    </source>
</evidence>
<dbReference type="STRING" id="1077348.A0A2G8RRC9"/>
<evidence type="ECO:0000256" key="3">
    <source>
        <dbReference type="ARBA" id="ARBA00022679"/>
    </source>
</evidence>
<dbReference type="SUPFAM" id="SSF53335">
    <property type="entry name" value="S-adenosyl-L-methionine-dependent methyltransferases"/>
    <property type="match status" value="1"/>
</dbReference>
<evidence type="ECO:0000256" key="2">
    <source>
        <dbReference type="ARBA" id="ARBA00022603"/>
    </source>
</evidence>
<proteinExistence type="inferred from homology"/>
<dbReference type="PANTHER" id="PTHR44942:SF4">
    <property type="entry name" value="METHYLTRANSFERASE TYPE 11 DOMAIN-CONTAINING PROTEIN"/>
    <property type="match status" value="1"/>
</dbReference>
<reference evidence="5 6" key="1">
    <citation type="journal article" date="2015" name="Sci. Rep.">
        <title>Chromosome-level genome map provides insights into diverse defense mechanisms in the medicinal fungus Ganoderma sinense.</title>
        <authorList>
            <person name="Zhu Y."/>
            <person name="Xu J."/>
            <person name="Sun C."/>
            <person name="Zhou S."/>
            <person name="Xu H."/>
            <person name="Nelson D.R."/>
            <person name="Qian J."/>
            <person name="Song J."/>
            <person name="Luo H."/>
            <person name="Xiang L."/>
            <person name="Li Y."/>
            <person name="Xu Z."/>
            <person name="Ji A."/>
            <person name="Wang L."/>
            <person name="Lu S."/>
            <person name="Hayward A."/>
            <person name="Sun W."/>
            <person name="Li X."/>
            <person name="Schwartz D.C."/>
            <person name="Wang Y."/>
            <person name="Chen S."/>
        </authorList>
    </citation>
    <scope>NUCLEOTIDE SEQUENCE [LARGE SCALE GENOMIC DNA]</scope>
    <source>
        <strain evidence="5 6">ZZ0214-1</strain>
    </source>
</reference>
<sequence>MSSKVHAVAQAGFGNGTNELYDRARPSYQSNALAHIRQSIKAPSPLNVVEIGSGTGLFTRALLAHPDWANSVKELHAIEPSAGMRDVFAKGTTDTRASVHAGTFDSTSVEDGWADLIVIAQAFHWCPDYNKASIEFARVLKPGGIVALIWNLEDRDRATWVAQNRDIYERFESGSPQFRLGLWRATWTTPGYQANFQPAEENVWDYVLPGTRDIVIDRACSKSYIALLEPEARQKVIDDLDEVMKHKENFTWIDEDKGIFEYPYQTFLYIARKK</sequence>